<protein>
    <submittedName>
        <fullName evidence="1">Uncharacterized protein</fullName>
    </submittedName>
</protein>
<accession>A0A2P2MDX8</accession>
<name>A0A2P2MDX8_RHIMU</name>
<proteinExistence type="predicted"/>
<organism evidence="1">
    <name type="scientific">Rhizophora mucronata</name>
    <name type="common">Asiatic mangrove</name>
    <dbReference type="NCBI Taxonomy" id="61149"/>
    <lineage>
        <taxon>Eukaryota</taxon>
        <taxon>Viridiplantae</taxon>
        <taxon>Streptophyta</taxon>
        <taxon>Embryophyta</taxon>
        <taxon>Tracheophyta</taxon>
        <taxon>Spermatophyta</taxon>
        <taxon>Magnoliopsida</taxon>
        <taxon>eudicotyledons</taxon>
        <taxon>Gunneridae</taxon>
        <taxon>Pentapetalae</taxon>
        <taxon>rosids</taxon>
        <taxon>fabids</taxon>
        <taxon>Malpighiales</taxon>
        <taxon>Rhizophoraceae</taxon>
        <taxon>Rhizophora</taxon>
    </lineage>
</organism>
<dbReference type="EMBL" id="GGEC01047880">
    <property type="protein sequence ID" value="MBX28364.1"/>
    <property type="molecule type" value="Transcribed_RNA"/>
</dbReference>
<evidence type="ECO:0000313" key="1">
    <source>
        <dbReference type="EMBL" id="MBX28364.1"/>
    </source>
</evidence>
<reference evidence="1" key="1">
    <citation type="submission" date="2018-02" db="EMBL/GenBank/DDBJ databases">
        <title>Rhizophora mucronata_Transcriptome.</title>
        <authorList>
            <person name="Meera S.P."/>
            <person name="Sreeshan A."/>
            <person name="Augustine A."/>
        </authorList>
    </citation>
    <scope>NUCLEOTIDE SEQUENCE</scope>
    <source>
        <tissue evidence="1">Leaf</tissue>
    </source>
</reference>
<sequence>MEEESQRTFCVK</sequence>